<dbReference type="GO" id="GO:1904262">
    <property type="term" value="P:negative regulation of TORC1 signaling"/>
    <property type="evidence" value="ECO:0007669"/>
    <property type="project" value="TreeGrafter"/>
</dbReference>
<comment type="caution">
    <text evidence="2">The sequence shown here is derived from an EMBL/GenBank/DDBJ whole genome shotgun (WGS) entry which is preliminary data.</text>
</comment>
<dbReference type="InterPro" id="IPR029982">
    <property type="entry name" value="Kptn"/>
</dbReference>
<dbReference type="SUPFAM" id="SSF56300">
    <property type="entry name" value="Metallo-dependent phosphatases"/>
    <property type="match status" value="1"/>
</dbReference>
<dbReference type="GO" id="GO:0051015">
    <property type="term" value="F:actin filament binding"/>
    <property type="evidence" value="ECO:0007669"/>
    <property type="project" value="TreeGrafter"/>
</dbReference>
<dbReference type="Gene3D" id="3.60.21.10">
    <property type="match status" value="1"/>
</dbReference>
<evidence type="ECO:0000313" key="2">
    <source>
        <dbReference type="EMBL" id="KAJ6217205.1"/>
    </source>
</evidence>
<name>A0A9Q0M4B5_BLOTA</name>
<dbReference type="GO" id="GO:0016787">
    <property type="term" value="F:hydrolase activity"/>
    <property type="evidence" value="ECO:0007669"/>
    <property type="project" value="InterPro"/>
</dbReference>
<dbReference type="PANTHER" id="PTHR15435">
    <property type="entry name" value="KICSTOR COMPLEX PROTEIN KAPTIN"/>
    <property type="match status" value="1"/>
</dbReference>
<dbReference type="Proteomes" id="UP001142055">
    <property type="component" value="Chromosome 3"/>
</dbReference>
<dbReference type="GO" id="GO:0030027">
    <property type="term" value="C:lamellipodium"/>
    <property type="evidence" value="ECO:0007669"/>
    <property type="project" value="TreeGrafter"/>
</dbReference>
<protein>
    <recommendedName>
        <fullName evidence="1">Calcineurin-like phosphoesterase domain-containing protein</fullName>
    </recommendedName>
</protein>
<dbReference type="Pfam" id="PF00149">
    <property type="entry name" value="Metallophos"/>
    <property type="match status" value="1"/>
</dbReference>
<dbReference type="InterPro" id="IPR028994">
    <property type="entry name" value="Integrin_alpha_N"/>
</dbReference>
<keyword evidence="3" id="KW-1185">Reference proteome</keyword>
<dbReference type="AlphaFoldDB" id="A0A9Q0M4B5"/>
<dbReference type="GO" id="GO:0034198">
    <property type="term" value="P:cellular response to amino acid starvation"/>
    <property type="evidence" value="ECO:0007669"/>
    <property type="project" value="TreeGrafter"/>
</dbReference>
<reference evidence="2" key="1">
    <citation type="submission" date="2022-12" db="EMBL/GenBank/DDBJ databases">
        <title>Genome assemblies of Blomia tropicalis.</title>
        <authorList>
            <person name="Cui Y."/>
        </authorList>
    </citation>
    <scope>NUCLEOTIDE SEQUENCE</scope>
    <source>
        <tissue evidence="2">Adult mites</tissue>
    </source>
</reference>
<dbReference type="SUPFAM" id="SSF69318">
    <property type="entry name" value="Integrin alpha N-terminal domain"/>
    <property type="match status" value="1"/>
</dbReference>
<gene>
    <name evidence="2" type="ORF">RDWZM_008362</name>
</gene>
<evidence type="ECO:0000259" key="1">
    <source>
        <dbReference type="Pfam" id="PF00149"/>
    </source>
</evidence>
<feature type="domain" description="Calcineurin-like phosphoesterase" evidence="1">
    <location>
        <begin position="56"/>
        <end position="227"/>
    </location>
</feature>
<dbReference type="OMA" id="YIPNGAD"/>
<proteinExistence type="predicted"/>
<accession>A0A9Q0M4B5</accession>
<dbReference type="EMBL" id="JAPWDV010000003">
    <property type="protein sequence ID" value="KAJ6217205.1"/>
    <property type="molecule type" value="Genomic_DNA"/>
</dbReference>
<dbReference type="GO" id="GO:0015629">
    <property type="term" value="C:actin cytoskeleton"/>
    <property type="evidence" value="ECO:0007669"/>
    <property type="project" value="InterPro"/>
</dbReference>
<dbReference type="InterPro" id="IPR004843">
    <property type="entry name" value="Calcineurin-like_PHP"/>
</dbReference>
<dbReference type="PANTHER" id="PTHR15435:SF2">
    <property type="entry name" value="KICSTOR COMPLEX PROTEIN KAPTIN"/>
    <property type="match status" value="1"/>
</dbReference>
<sequence length="702" mass="81199">MLTRTYFENFINRLSSLFGFIRRPVGTAIPTRRFSITPQTIHQQLKDDFLKQFDEVVIIGDIHGCYDEFMLLIDKIHNNNSSKLDPKRILKICAGDLVNKGPKNREVLDFLMENEDNCISVRGNHDEVVMKEYIKLLEQGEIMEKNMWIKQLNKKHLNYLIQLPYTITIPQLNIAVVHAGLMNNAEMTYTASKGTQTGDAWASFWHGPFHVYFGHDAKRKLQEYPHATGLDTGVVYGGSLTAKFVMGPRKGEYVVVDALKMEQLNFFPLAIPSNAYGLAHLKGDKNRVLITTLEKQIFCIEYNSIENQFTCYEIHFAYIPNGADIISIDTFQRSSNRDTVVGITFFKNSKESDSNEFRKNVIQSSNRLTSNSDRTQTFNHYYFNIYSSFSTINNRFDLNQLAQDCQTFELEFVPFHLYHTSLIYPDQTNETVWLLSGSDCCVHIYREDVKKQCFFKEKIELFPELINFKSIALWIDVMHIIDSDPDSSCGFHQRRLTSIGCEDGSVELFELAYEDPNRPEILRSFRCQFDGPVLSVRLFKDQSDIQFDRLWKQRLNVPTNKNQSEQIHLLVGNSYEPPVVFRNVRKGMQIKKTFPTPDNVDILLTTFVADFNFDGLNEIMIGKYSKELITYRYESNSQSYLIDNKWKFAHPLQVIAYIDLTGNGINELVVVTTKGVAIQRHRFNDVAKILKNKLAHCLKLIK</sequence>
<evidence type="ECO:0000313" key="3">
    <source>
        <dbReference type="Proteomes" id="UP001142055"/>
    </source>
</evidence>
<dbReference type="GO" id="GO:0007015">
    <property type="term" value="P:actin filament organization"/>
    <property type="evidence" value="ECO:0007669"/>
    <property type="project" value="InterPro"/>
</dbReference>
<organism evidence="2 3">
    <name type="scientific">Blomia tropicalis</name>
    <name type="common">Mite</name>
    <dbReference type="NCBI Taxonomy" id="40697"/>
    <lineage>
        <taxon>Eukaryota</taxon>
        <taxon>Metazoa</taxon>
        <taxon>Ecdysozoa</taxon>
        <taxon>Arthropoda</taxon>
        <taxon>Chelicerata</taxon>
        <taxon>Arachnida</taxon>
        <taxon>Acari</taxon>
        <taxon>Acariformes</taxon>
        <taxon>Sarcoptiformes</taxon>
        <taxon>Astigmata</taxon>
        <taxon>Glycyphagoidea</taxon>
        <taxon>Echimyopodidae</taxon>
        <taxon>Blomia</taxon>
    </lineage>
</organism>
<dbReference type="InterPro" id="IPR029052">
    <property type="entry name" value="Metallo-depent_PP-like"/>
</dbReference>